<gene>
    <name evidence="1" type="ORF">R3P38DRAFT_3351428</name>
</gene>
<reference evidence="1 2" key="1">
    <citation type="journal article" date="2024" name="J Genomics">
        <title>Draft genome sequencing and assembly of Favolaschia claudopus CIRM-BRFM 2984 isolated from oak limbs.</title>
        <authorList>
            <person name="Navarro D."/>
            <person name="Drula E."/>
            <person name="Chaduli D."/>
            <person name="Cazenave R."/>
            <person name="Ahrendt S."/>
            <person name="Wang J."/>
            <person name="Lipzen A."/>
            <person name="Daum C."/>
            <person name="Barry K."/>
            <person name="Grigoriev I.V."/>
            <person name="Favel A."/>
            <person name="Rosso M.N."/>
            <person name="Martin F."/>
        </authorList>
    </citation>
    <scope>NUCLEOTIDE SEQUENCE [LARGE SCALE GENOMIC DNA]</scope>
    <source>
        <strain evidence="1 2">CIRM-BRFM 2984</strain>
    </source>
</reference>
<name>A0AAW0C7U9_9AGAR</name>
<dbReference type="AlphaFoldDB" id="A0AAW0C7U9"/>
<dbReference type="Proteomes" id="UP001362999">
    <property type="component" value="Unassembled WGS sequence"/>
</dbReference>
<evidence type="ECO:0000313" key="2">
    <source>
        <dbReference type="Proteomes" id="UP001362999"/>
    </source>
</evidence>
<protein>
    <submittedName>
        <fullName evidence="1">Uncharacterized protein</fullName>
    </submittedName>
</protein>
<keyword evidence="2" id="KW-1185">Reference proteome</keyword>
<comment type="caution">
    <text evidence="1">The sequence shown here is derived from an EMBL/GenBank/DDBJ whole genome shotgun (WGS) entry which is preliminary data.</text>
</comment>
<organism evidence="1 2">
    <name type="scientific">Favolaschia claudopus</name>
    <dbReference type="NCBI Taxonomy" id="2862362"/>
    <lineage>
        <taxon>Eukaryota</taxon>
        <taxon>Fungi</taxon>
        <taxon>Dikarya</taxon>
        <taxon>Basidiomycota</taxon>
        <taxon>Agaricomycotina</taxon>
        <taxon>Agaricomycetes</taxon>
        <taxon>Agaricomycetidae</taxon>
        <taxon>Agaricales</taxon>
        <taxon>Marasmiineae</taxon>
        <taxon>Mycenaceae</taxon>
        <taxon>Favolaschia</taxon>
    </lineage>
</organism>
<accession>A0AAW0C7U9</accession>
<proteinExistence type="predicted"/>
<sequence length="424" mass="46524">MWADALAAFSLLPSTRVEISCIAVIKEPEMCLVRRGVSLSTTSSALAAGLHHHIASGNLAQPGIAGMFSGSCPHGNVTLATTRVPDFSEPAYRQLVNGFRELGDWQLLLSGSDLATLIPRDTIQTHTWLEVNMDCLFILIFHITPTIHRSGRALGQFTSLPDSLFTQSRESPLSFDAALYLPLPVVPPWDGAGAISAFGSSMILPPDPVGITVSDTASSRSLESMIRDMLSACVENYSDFAQKARFVSGTRATLFTVLARNYYAMSHIILALGFDVTQLNVPHPFIDVATNAEMSITASDVLRMHGWATVTFENKAEDYIAAEKVAHKTWNKAIPASGTPDYEMFSLFGVICYLWRNHGPLDPLAGSLCEPNSNSEDSIEQEAAIFKQVRLEKCARLRLLKNYLGVWLNILFVRQQFIPFIVEA</sequence>
<dbReference type="EMBL" id="JAWWNJ010000021">
    <property type="protein sequence ID" value="KAK7034408.1"/>
    <property type="molecule type" value="Genomic_DNA"/>
</dbReference>
<evidence type="ECO:0000313" key="1">
    <source>
        <dbReference type="EMBL" id="KAK7034408.1"/>
    </source>
</evidence>